<dbReference type="WBParaSite" id="SMTH1_54140.1">
    <property type="protein sequence ID" value="SMTH1_54140.1"/>
    <property type="gene ID" value="SMTH1_54140"/>
</dbReference>
<evidence type="ECO:0000313" key="1">
    <source>
        <dbReference type="Proteomes" id="UP000050791"/>
    </source>
</evidence>
<dbReference type="InterPro" id="IPR009072">
    <property type="entry name" value="Histone-fold"/>
</dbReference>
<protein>
    <submittedName>
        <fullName evidence="2">Uncharacterized protein</fullName>
    </submittedName>
</protein>
<sequence>MTTVISRHTSTISLVSQNSVQLEAGLLVQCLNRYKEYLECGCEKVLNSKFSKKGIGSNVLNNPNPSFGDDTADTASSSISGGTGFENITSSVVRRLDAGARESLGQHLIQLLATIVLPDPPQSISEVDTRLVDGLPGIPDKLMPSDSNMESYRNLAEKGRKKMLNLPFDKIFTALKEFSGRFNFNVCIYIVAIAEHVIGNFLQAAICYEDKALTENVIRASTVEKLFILYRDRVKPRRKMFEHRLATANLFPQDYDKCVDELCSFLHTCLEQMNLLIRVFRETDIISESIVINNRNIL</sequence>
<accession>A0AA85BGM4</accession>
<reference evidence="2" key="1">
    <citation type="submission" date="2023-11" db="UniProtKB">
        <authorList>
            <consortium name="WormBaseParasite"/>
        </authorList>
    </citation>
    <scope>IDENTIFICATION</scope>
</reference>
<organism evidence="1 2">
    <name type="scientific">Schistosoma mattheei</name>
    <dbReference type="NCBI Taxonomy" id="31246"/>
    <lineage>
        <taxon>Eukaryota</taxon>
        <taxon>Metazoa</taxon>
        <taxon>Spiralia</taxon>
        <taxon>Lophotrochozoa</taxon>
        <taxon>Platyhelminthes</taxon>
        <taxon>Trematoda</taxon>
        <taxon>Digenea</taxon>
        <taxon>Strigeidida</taxon>
        <taxon>Schistosomatoidea</taxon>
        <taxon>Schistosomatidae</taxon>
        <taxon>Schistosoma</taxon>
    </lineage>
</organism>
<name>A0AA85BGM4_9TREM</name>
<dbReference type="GO" id="GO:0046982">
    <property type="term" value="F:protein heterodimerization activity"/>
    <property type="evidence" value="ECO:0007669"/>
    <property type="project" value="InterPro"/>
</dbReference>
<proteinExistence type="predicted"/>
<dbReference type="Gene3D" id="1.10.20.10">
    <property type="entry name" value="Histone, subunit A"/>
    <property type="match status" value="1"/>
</dbReference>
<dbReference type="AlphaFoldDB" id="A0AA85BGM4"/>
<dbReference type="Proteomes" id="UP000050791">
    <property type="component" value="Unassembled WGS sequence"/>
</dbReference>
<evidence type="ECO:0000313" key="2">
    <source>
        <dbReference type="WBParaSite" id="SMTH1_54140.1"/>
    </source>
</evidence>